<name>A0A0C3RZ08_PHLG1</name>
<dbReference type="EMBL" id="KN840496">
    <property type="protein sequence ID" value="KIP07491.1"/>
    <property type="molecule type" value="Genomic_DNA"/>
</dbReference>
<dbReference type="PANTHER" id="PTHR28037">
    <property type="entry name" value="ALCOHOL O-ACETYLTRANSFERASE 1-RELATED"/>
    <property type="match status" value="1"/>
</dbReference>
<proteinExistence type="predicted"/>
<dbReference type="Pfam" id="PF07247">
    <property type="entry name" value="AATase"/>
    <property type="match status" value="1"/>
</dbReference>
<dbReference type="InterPro" id="IPR052058">
    <property type="entry name" value="Alcohol_O-acetyltransferase"/>
</dbReference>
<evidence type="ECO:0008006" key="3">
    <source>
        <dbReference type="Google" id="ProtNLM"/>
    </source>
</evidence>
<dbReference type="AlphaFoldDB" id="A0A0C3RZ08"/>
<sequence length="471" mass="49856">MATEDSANVVREAGASTGLLECYHITRSKLGFDSCVVVSAKYNATGSLLNRQTLYSALSAVIQQHAALSVQVRLPRDPKDRPLFTRLPSVALDDVVSFVDGGSNEESLASLIQTEMSKPLKLGATTPLWRLTVSSGRTVLFVYHHGIGDGQSGLAFHRALVSALNKATGGPIAGSLVPTSDNLSLVPPVEDLTNVGVSWRSFFQILYDTFAPFTWTKKASSWSGNPVVSTPTNSTSVRCWELSAADAAKLIVLCREHHTTLTAFLHTLLVGLLSRHVIIATATDKRLPRTVATSVSVSLRRFTGASPNVVCDEAAGFQSLVPIAPLGSLTPAASDFPWTTAAQYASRLQAGVAGTREAIGTIRYLFNLGMTESFWTGALGKKRGEAVELSNLGRFVVQAPEDDAAEAPWDVSAVHFAQCNATAGAALKVNVAGSPNGAVSVVFTWGEGALDHVVAEAVVREVRDAVASILA</sequence>
<dbReference type="InterPro" id="IPR010828">
    <property type="entry name" value="Atf2/Sli1-like"/>
</dbReference>
<keyword evidence="2" id="KW-1185">Reference proteome</keyword>
<dbReference type="InterPro" id="IPR023213">
    <property type="entry name" value="CAT-like_dom_sf"/>
</dbReference>
<dbReference type="SUPFAM" id="SSF52777">
    <property type="entry name" value="CoA-dependent acyltransferases"/>
    <property type="match status" value="1"/>
</dbReference>
<dbReference type="HOGENOM" id="CLU_024469_1_1_1"/>
<reference evidence="1 2" key="1">
    <citation type="journal article" date="2014" name="PLoS Genet.">
        <title>Analysis of the Phlebiopsis gigantea genome, transcriptome and secretome provides insight into its pioneer colonization strategies of wood.</title>
        <authorList>
            <person name="Hori C."/>
            <person name="Ishida T."/>
            <person name="Igarashi K."/>
            <person name="Samejima M."/>
            <person name="Suzuki H."/>
            <person name="Master E."/>
            <person name="Ferreira P."/>
            <person name="Ruiz-Duenas F.J."/>
            <person name="Held B."/>
            <person name="Canessa P."/>
            <person name="Larrondo L.F."/>
            <person name="Schmoll M."/>
            <person name="Druzhinina I.S."/>
            <person name="Kubicek C.P."/>
            <person name="Gaskell J.A."/>
            <person name="Kersten P."/>
            <person name="St John F."/>
            <person name="Glasner J."/>
            <person name="Sabat G."/>
            <person name="Splinter BonDurant S."/>
            <person name="Syed K."/>
            <person name="Yadav J."/>
            <person name="Mgbeahuruike A.C."/>
            <person name="Kovalchuk A."/>
            <person name="Asiegbu F.O."/>
            <person name="Lackner G."/>
            <person name="Hoffmeister D."/>
            <person name="Rencoret J."/>
            <person name="Gutierrez A."/>
            <person name="Sun H."/>
            <person name="Lindquist E."/>
            <person name="Barry K."/>
            <person name="Riley R."/>
            <person name="Grigoriev I.V."/>
            <person name="Henrissat B."/>
            <person name="Kues U."/>
            <person name="Berka R.M."/>
            <person name="Martinez A.T."/>
            <person name="Covert S.F."/>
            <person name="Blanchette R.A."/>
            <person name="Cullen D."/>
        </authorList>
    </citation>
    <scope>NUCLEOTIDE SEQUENCE [LARGE SCALE GENOMIC DNA]</scope>
    <source>
        <strain evidence="1 2">11061_1 CR5-6</strain>
    </source>
</reference>
<dbReference type="GO" id="GO:0008080">
    <property type="term" value="F:N-acetyltransferase activity"/>
    <property type="evidence" value="ECO:0007669"/>
    <property type="project" value="TreeGrafter"/>
</dbReference>
<dbReference type="OrthoDB" id="2150604at2759"/>
<dbReference type="PANTHER" id="PTHR28037:SF1">
    <property type="entry name" value="ALCOHOL O-ACETYLTRANSFERASE 1-RELATED"/>
    <property type="match status" value="1"/>
</dbReference>
<dbReference type="Proteomes" id="UP000053257">
    <property type="component" value="Unassembled WGS sequence"/>
</dbReference>
<organism evidence="1 2">
    <name type="scientific">Phlebiopsis gigantea (strain 11061_1 CR5-6)</name>
    <name type="common">White-rot fungus</name>
    <name type="synonym">Peniophora gigantea</name>
    <dbReference type="NCBI Taxonomy" id="745531"/>
    <lineage>
        <taxon>Eukaryota</taxon>
        <taxon>Fungi</taxon>
        <taxon>Dikarya</taxon>
        <taxon>Basidiomycota</taxon>
        <taxon>Agaricomycotina</taxon>
        <taxon>Agaricomycetes</taxon>
        <taxon>Polyporales</taxon>
        <taxon>Phanerochaetaceae</taxon>
        <taxon>Phlebiopsis</taxon>
    </lineage>
</organism>
<dbReference type="Gene3D" id="3.30.559.30">
    <property type="entry name" value="Nonribosomal peptide synthetase, condensation domain"/>
    <property type="match status" value="1"/>
</dbReference>
<dbReference type="Gene3D" id="3.30.559.10">
    <property type="entry name" value="Chloramphenicol acetyltransferase-like domain"/>
    <property type="match status" value="1"/>
</dbReference>
<protein>
    <recommendedName>
        <fullName evidence="3">Condensation domain-containing protein</fullName>
    </recommendedName>
</protein>
<evidence type="ECO:0000313" key="2">
    <source>
        <dbReference type="Proteomes" id="UP000053257"/>
    </source>
</evidence>
<gene>
    <name evidence="1" type="ORF">PHLGIDRAFT_511908</name>
</gene>
<accession>A0A0C3RZ08</accession>
<dbReference type="STRING" id="745531.A0A0C3RZ08"/>
<evidence type="ECO:0000313" key="1">
    <source>
        <dbReference type="EMBL" id="KIP07491.1"/>
    </source>
</evidence>